<dbReference type="Pfam" id="PF12680">
    <property type="entry name" value="SnoaL_2"/>
    <property type="match status" value="1"/>
</dbReference>
<sequence>MDEPANAPKRPHVPKGPNVPRTADDPAQDFEAHRRHLVGLAYRMLGSVAEAEDAVQDAYLRWHGADRAGVANVRAFLSRTVARLCLDRLRAARARRETYVGPWLPEPLLGAEELSAGTASEYAADLSVGLMLALERLSPLERAAFLLHDVFDVDFSEVAGLLGRSEEACRQLAARARTHVRTARPRFPVAAEHGSRLVAAFAEAVQRGDPDGLARLLAADAVLHSDGGGRRTAALNPIVGADRIARFFAGIATKFPGVIATSRGATLNGLPGLIITDADGLPQTMAFEIVDGAIAAIYFVRNPDKLGHLAPRRRPGAPP</sequence>
<reference evidence="6 7" key="1">
    <citation type="submission" date="2017-07" db="EMBL/GenBank/DDBJ databases">
        <title>Draft Genome Sequences of Select Purple Nonsulfur Bacteria.</title>
        <authorList>
            <person name="Lasarre B."/>
            <person name="Mckinlay J.B."/>
        </authorList>
    </citation>
    <scope>NUCLEOTIDE SEQUENCE [LARGE SCALE GENOMIC DNA]</scope>
    <source>
        <strain evidence="6 7">DSM 11907</strain>
    </source>
</reference>
<feature type="domain" description="RNA polymerase sigma-70 region 2" evidence="3">
    <location>
        <begin position="30"/>
        <end position="93"/>
    </location>
</feature>
<dbReference type="InterPro" id="IPR013324">
    <property type="entry name" value="RNA_pol_sigma_r3/r4-like"/>
</dbReference>
<dbReference type="InterPro" id="IPR014303">
    <property type="entry name" value="RNA_pol_sigma-70_ECF"/>
</dbReference>
<dbReference type="SUPFAM" id="SSF88946">
    <property type="entry name" value="Sigma2 domain of RNA polymerase sigma factors"/>
    <property type="match status" value="1"/>
</dbReference>
<organism evidence="6 7">
    <name type="scientific">Rhodoplanes elegans</name>
    <dbReference type="NCBI Taxonomy" id="29408"/>
    <lineage>
        <taxon>Bacteria</taxon>
        <taxon>Pseudomonadati</taxon>
        <taxon>Pseudomonadota</taxon>
        <taxon>Alphaproteobacteria</taxon>
        <taxon>Hyphomicrobiales</taxon>
        <taxon>Nitrobacteraceae</taxon>
        <taxon>Rhodoplanes</taxon>
    </lineage>
</organism>
<evidence type="ECO:0000313" key="6">
    <source>
        <dbReference type="EMBL" id="RAI37898.1"/>
    </source>
</evidence>
<dbReference type="Proteomes" id="UP000248863">
    <property type="component" value="Unassembled WGS sequence"/>
</dbReference>
<dbReference type="RefSeq" id="WP_111357863.1">
    <property type="nucleotide sequence ID" value="NZ_NPEU01000155.1"/>
</dbReference>
<dbReference type="SUPFAM" id="SSF88659">
    <property type="entry name" value="Sigma3 and sigma4 domains of RNA polymerase sigma factors"/>
    <property type="match status" value="1"/>
</dbReference>
<dbReference type="GO" id="GO:0003677">
    <property type="term" value="F:DNA binding"/>
    <property type="evidence" value="ECO:0007669"/>
    <property type="project" value="InterPro"/>
</dbReference>
<gene>
    <name evidence="6" type="ORF">CH338_14515</name>
</gene>
<comment type="caution">
    <text evidence="6">The sequence shown here is derived from an EMBL/GenBank/DDBJ whole genome shotgun (WGS) entry which is preliminary data.</text>
</comment>
<dbReference type="SUPFAM" id="SSF54427">
    <property type="entry name" value="NTF2-like"/>
    <property type="match status" value="1"/>
</dbReference>
<dbReference type="InterPro" id="IPR032710">
    <property type="entry name" value="NTF2-like_dom_sf"/>
</dbReference>
<feature type="domain" description="RNA polymerase sigma factor 70 region 4 type 2" evidence="4">
    <location>
        <begin position="130"/>
        <end position="179"/>
    </location>
</feature>
<evidence type="ECO:0000259" key="5">
    <source>
        <dbReference type="Pfam" id="PF12680"/>
    </source>
</evidence>
<evidence type="ECO:0000256" key="1">
    <source>
        <dbReference type="ARBA" id="ARBA00011344"/>
    </source>
</evidence>
<evidence type="ECO:0000313" key="7">
    <source>
        <dbReference type="Proteomes" id="UP000248863"/>
    </source>
</evidence>
<dbReference type="InterPro" id="IPR036388">
    <property type="entry name" value="WH-like_DNA-bd_sf"/>
</dbReference>
<name>A0A327KRD3_9BRAD</name>
<feature type="domain" description="SnoaL-like" evidence="5">
    <location>
        <begin position="198"/>
        <end position="258"/>
    </location>
</feature>
<dbReference type="InterPro" id="IPR037401">
    <property type="entry name" value="SnoaL-like"/>
</dbReference>
<evidence type="ECO:0000256" key="2">
    <source>
        <dbReference type="SAM" id="MobiDB-lite"/>
    </source>
</evidence>
<dbReference type="OrthoDB" id="9794372at2"/>
<protein>
    <submittedName>
        <fullName evidence="6">RNA polymerase sigma factor SigJ</fullName>
    </submittedName>
</protein>
<dbReference type="AlphaFoldDB" id="A0A327KRD3"/>
<comment type="subunit">
    <text evidence="1">Interacts transiently with the RNA polymerase catalytic core formed by RpoA, RpoB, RpoC and RpoZ (2 alpha, 1 beta, 1 beta' and 1 omega subunit) to form the RNA polymerase holoenzyme that can initiate transcription.</text>
</comment>
<dbReference type="NCBIfam" id="NF007214">
    <property type="entry name" value="PRK09636.1"/>
    <property type="match status" value="1"/>
</dbReference>
<accession>A0A327KRD3</accession>
<dbReference type="InterPro" id="IPR014284">
    <property type="entry name" value="RNA_pol_sigma-70_dom"/>
</dbReference>
<dbReference type="PANTHER" id="PTHR30173">
    <property type="entry name" value="SIGMA 19 FACTOR"/>
    <property type="match status" value="1"/>
</dbReference>
<dbReference type="Gene3D" id="1.10.1740.10">
    <property type="match status" value="1"/>
</dbReference>
<dbReference type="InterPro" id="IPR013325">
    <property type="entry name" value="RNA_pol_sigma_r2"/>
</dbReference>
<dbReference type="InterPro" id="IPR013249">
    <property type="entry name" value="RNA_pol_sigma70_r4_t2"/>
</dbReference>
<keyword evidence="7" id="KW-1185">Reference proteome</keyword>
<dbReference type="CDD" id="cd00531">
    <property type="entry name" value="NTF2_like"/>
    <property type="match status" value="1"/>
</dbReference>
<dbReference type="Pfam" id="PF08281">
    <property type="entry name" value="Sigma70_r4_2"/>
    <property type="match status" value="1"/>
</dbReference>
<proteinExistence type="predicted"/>
<dbReference type="GO" id="GO:0006352">
    <property type="term" value="P:DNA-templated transcription initiation"/>
    <property type="evidence" value="ECO:0007669"/>
    <property type="project" value="InterPro"/>
</dbReference>
<evidence type="ECO:0000259" key="3">
    <source>
        <dbReference type="Pfam" id="PF04542"/>
    </source>
</evidence>
<dbReference type="InterPro" id="IPR052704">
    <property type="entry name" value="ECF_Sigma-70_Domain"/>
</dbReference>
<dbReference type="PANTHER" id="PTHR30173:SF43">
    <property type="entry name" value="ECF RNA POLYMERASE SIGMA FACTOR SIGI-RELATED"/>
    <property type="match status" value="1"/>
</dbReference>
<dbReference type="GO" id="GO:0016987">
    <property type="term" value="F:sigma factor activity"/>
    <property type="evidence" value="ECO:0007669"/>
    <property type="project" value="InterPro"/>
</dbReference>
<dbReference type="NCBIfam" id="TIGR02937">
    <property type="entry name" value="sigma70-ECF"/>
    <property type="match status" value="1"/>
</dbReference>
<feature type="region of interest" description="Disordered" evidence="2">
    <location>
        <begin position="1"/>
        <end position="26"/>
    </location>
</feature>
<dbReference type="NCBIfam" id="TIGR02957">
    <property type="entry name" value="SigX4"/>
    <property type="match status" value="1"/>
</dbReference>
<evidence type="ECO:0000259" key="4">
    <source>
        <dbReference type="Pfam" id="PF08281"/>
    </source>
</evidence>
<dbReference type="InterPro" id="IPR007627">
    <property type="entry name" value="RNA_pol_sigma70_r2"/>
</dbReference>
<dbReference type="EMBL" id="NPEU01000155">
    <property type="protein sequence ID" value="RAI37898.1"/>
    <property type="molecule type" value="Genomic_DNA"/>
</dbReference>
<dbReference type="Gene3D" id="1.10.10.10">
    <property type="entry name" value="Winged helix-like DNA-binding domain superfamily/Winged helix DNA-binding domain"/>
    <property type="match status" value="1"/>
</dbReference>
<dbReference type="Gene3D" id="3.10.450.50">
    <property type="match status" value="1"/>
</dbReference>
<dbReference type="Pfam" id="PF04542">
    <property type="entry name" value="Sigma70_r2"/>
    <property type="match status" value="1"/>
</dbReference>